<evidence type="ECO:0000313" key="2">
    <source>
        <dbReference type="Proteomes" id="UP000309997"/>
    </source>
</evidence>
<comment type="caution">
    <text evidence="1">The sequence shown here is derived from an EMBL/GenBank/DDBJ whole genome shotgun (WGS) entry which is preliminary data.</text>
</comment>
<organism evidence="1 2">
    <name type="scientific">Populus alba</name>
    <name type="common">White poplar</name>
    <dbReference type="NCBI Taxonomy" id="43335"/>
    <lineage>
        <taxon>Eukaryota</taxon>
        <taxon>Viridiplantae</taxon>
        <taxon>Streptophyta</taxon>
        <taxon>Embryophyta</taxon>
        <taxon>Tracheophyta</taxon>
        <taxon>Spermatophyta</taxon>
        <taxon>Magnoliopsida</taxon>
        <taxon>eudicotyledons</taxon>
        <taxon>Gunneridae</taxon>
        <taxon>Pentapetalae</taxon>
        <taxon>rosids</taxon>
        <taxon>fabids</taxon>
        <taxon>Malpighiales</taxon>
        <taxon>Salicaceae</taxon>
        <taxon>Saliceae</taxon>
        <taxon>Populus</taxon>
    </lineage>
</organism>
<dbReference type="EMBL" id="RCHU02000019">
    <property type="protein sequence ID" value="KAL3564606.1"/>
    <property type="molecule type" value="Genomic_DNA"/>
</dbReference>
<reference evidence="1 2" key="1">
    <citation type="journal article" date="2024" name="Plant Biotechnol. J.">
        <title>Genome and CRISPR/Cas9 system of a widespread forest tree (Populus alba) in the world.</title>
        <authorList>
            <person name="Liu Y.J."/>
            <person name="Jiang P.F."/>
            <person name="Han X.M."/>
            <person name="Li X.Y."/>
            <person name="Wang H.M."/>
            <person name="Wang Y.J."/>
            <person name="Wang X.X."/>
            <person name="Zeng Q.Y."/>
        </authorList>
    </citation>
    <scope>NUCLEOTIDE SEQUENCE [LARGE SCALE GENOMIC DNA]</scope>
    <source>
        <strain evidence="2">cv. PAL-ZL1</strain>
    </source>
</reference>
<gene>
    <name evidence="1" type="ORF">D5086_032652</name>
</gene>
<name>A0ACC4AEN0_POPAL</name>
<accession>A0ACC4AEN0</accession>
<dbReference type="Proteomes" id="UP000309997">
    <property type="component" value="Unassembled WGS sequence"/>
</dbReference>
<keyword evidence="2" id="KW-1185">Reference proteome</keyword>
<sequence>MHFLLTFRVCNSGDEGMGPRLWHSLFPNSIYTHLITAEAYHRSSAFEVFPDLIIKVLACFSVTYFNLAVDVDNNGAIDSFLAATVHLTESQNSLTKMLWLQNHCLCSPSLQIIGLKKSWKLAALVTKQQAALRLVEEEEQIHPQNTAS</sequence>
<proteinExistence type="predicted"/>
<evidence type="ECO:0000313" key="1">
    <source>
        <dbReference type="EMBL" id="KAL3564606.1"/>
    </source>
</evidence>
<protein>
    <submittedName>
        <fullName evidence="1">Uncharacterized protein</fullName>
    </submittedName>
</protein>